<keyword evidence="1" id="KW-1133">Transmembrane helix</keyword>
<feature type="transmembrane region" description="Helical" evidence="1">
    <location>
        <begin position="461"/>
        <end position="483"/>
    </location>
</feature>
<dbReference type="OrthoDB" id="5596991at2759"/>
<keyword evidence="1" id="KW-0812">Transmembrane</keyword>
<dbReference type="GeneID" id="25417048"/>
<dbReference type="Pfam" id="PF00171">
    <property type="entry name" value="Aldedh"/>
    <property type="match status" value="1"/>
</dbReference>
<feature type="domain" description="Aldehyde dehydrogenase" evidence="2">
    <location>
        <begin position="6"/>
        <end position="259"/>
    </location>
</feature>
<dbReference type="InterPro" id="IPR016163">
    <property type="entry name" value="Ald_DH_C"/>
</dbReference>
<organism evidence="3 4">
    <name type="scientific">Aureobasidium namibiae CBS 147.97</name>
    <dbReference type="NCBI Taxonomy" id="1043004"/>
    <lineage>
        <taxon>Eukaryota</taxon>
        <taxon>Fungi</taxon>
        <taxon>Dikarya</taxon>
        <taxon>Ascomycota</taxon>
        <taxon>Pezizomycotina</taxon>
        <taxon>Dothideomycetes</taxon>
        <taxon>Dothideomycetidae</taxon>
        <taxon>Dothideales</taxon>
        <taxon>Saccotheciaceae</taxon>
        <taxon>Aureobasidium</taxon>
    </lineage>
</organism>
<dbReference type="GO" id="GO:0016620">
    <property type="term" value="F:oxidoreductase activity, acting on the aldehyde or oxo group of donors, NAD or NADP as acceptor"/>
    <property type="evidence" value="ECO:0007669"/>
    <property type="project" value="InterPro"/>
</dbReference>
<proteinExistence type="predicted"/>
<dbReference type="STRING" id="1043004.A0A074WHT3"/>
<evidence type="ECO:0000259" key="2">
    <source>
        <dbReference type="Pfam" id="PF00171"/>
    </source>
</evidence>
<name>A0A074WHT3_9PEZI</name>
<dbReference type="PANTHER" id="PTHR43111">
    <property type="entry name" value="ALDEHYDE DEHYDROGENASE B-RELATED"/>
    <property type="match status" value="1"/>
</dbReference>
<dbReference type="HOGENOM" id="CLU_023881_0_0_1"/>
<dbReference type="EMBL" id="KL584711">
    <property type="protein sequence ID" value="KEQ72640.1"/>
    <property type="molecule type" value="Genomic_DNA"/>
</dbReference>
<dbReference type="RefSeq" id="XP_013426880.1">
    <property type="nucleotide sequence ID" value="XM_013571426.1"/>
</dbReference>
<dbReference type="PANTHER" id="PTHR43111:SF1">
    <property type="entry name" value="ALDEHYDE DEHYDROGENASE B-RELATED"/>
    <property type="match status" value="1"/>
</dbReference>
<dbReference type="Gene3D" id="3.40.605.10">
    <property type="entry name" value="Aldehyde Dehydrogenase, Chain A, domain 1"/>
    <property type="match status" value="1"/>
</dbReference>
<reference evidence="3 4" key="1">
    <citation type="journal article" date="2014" name="BMC Genomics">
        <title>Genome sequencing of four Aureobasidium pullulans varieties: biotechnological potential, stress tolerance, and description of new species.</title>
        <authorList>
            <person name="Gostin Ar C."/>
            <person name="Ohm R.A."/>
            <person name="Kogej T."/>
            <person name="Sonjak S."/>
            <person name="Turk M."/>
            <person name="Zajc J."/>
            <person name="Zalar P."/>
            <person name="Grube M."/>
            <person name="Sun H."/>
            <person name="Han J."/>
            <person name="Sharma A."/>
            <person name="Chiniquy J."/>
            <person name="Ngan C.Y."/>
            <person name="Lipzen A."/>
            <person name="Barry K."/>
            <person name="Grigoriev I.V."/>
            <person name="Gunde-Cimerman N."/>
        </authorList>
    </citation>
    <scope>NUCLEOTIDE SEQUENCE [LARGE SCALE GENOMIC DNA]</scope>
    <source>
        <strain evidence="3 4">CBS 147.97</strain>
    </source>
</reference>
<accession>A0A074WHT3</accession>
<dbReference type="InterPro" id="IPR015590">
    <property type="entry name" value="Aldehyde_DH_dom"/>
</dbReference>
<dbReference type="Gene3D" id="3.40.309.10">
    <property type="entry name" value="Aldehyde Dehydrogenase, Chain A, domain 2"/>
    <property type="match status" value="1"/>
</dbReference>
<gene>
    <name evidence="3" type="ORF">M436DRAFT_82734</name>
</gene>
<sequence>MTASGQLDTALARVQSAAIDGRMRNTRTRQKQLSSLFKSLTEHANSFVDAMQKENNLSKEEANIVVSAMLLEVRQHYENIDFEKELAQEYSVRWGKSWVDRRVAARLVYIIPQDFTKGFSVFSALSAAIEAGSCCVVELLNLSDQSTALIRKIMNAALDKEAFVAISSTAPGSFLKHCLMIDQMHQPSSPQYMGKSLISKASGRVVAVVDRTAKIDSAVKEIFASRMQYGGQSHYAVDQVFINEFVADEFLAVMREEFSVRAEAIDQTVNNGHARPTPSKRQTKLVADDCTIVDSQGNAEAVMVKLRSSQLLHEKIEGPLLVIHKITSLDDAIDLILSRDEQVNALFTFADGPEAKYLSQFIPSAVTFVNHIPAELLIGSAGPVGYPVRPDLRYVREMFEEPSPQIVPEGKIHAASNVWKLRNSPRSAAILAHASRPLRPTGQAAAGAWGFFETGVLLGAAVYLLPVILGTIVGATYTGIWTYRKVIG</sequence>
<keyword evidence="1" id="KW-0472">Membrane</keyword>
<evidence type="ECO:0000256" key="1">
    <source>
        <dbReference type="SAM" id="Phobius"/>
    </source>
</evidence>
<protein>
    <submittedName>
        <fullName evidence="3">ALDH-like protein</fullName>
    </submittedName>
</protein>
<dbReference type="SUPFAM" id="SSF53720">
    <property type="entry name" value="ALDH-like"/>
    <property type="match status" value="1"/>
</dbReference>
<keyword evidence="4" id="KW-1185">Reference proteome</keyword>
<evidence type="ECO:0000313" key="3">
    <source>
        <dbReference type="EMBL" id="KEQ72640.1"/>
    </source>
</evidence>
<dbReference type="Proteomes" id="UP000027730">
    <property type="component" value="Unassembled WGS sequence"/>
</dbReference>
<dbReference type="AlphaFoldDB" id="A0A074WHT3"/>
<dbReference type="InterPro" id="IPR016161">
    <property type="entry name" value="Ald_DH/histidinol_DH"/>
</dbReference>
<dbReference type="InterPro" id="IPR016162">
    <property type="entry name" value="Ald_DH_N"/>
</dbReference>
<evidence type="ECO:0000313" key="4">
    <source>
        <dbReference type="Proteomes" id="UP000027730"/>
    </source>
</evidence>